<name>A0A8S0SWE3_OLEEU</name>
<reference evidence="3 4" key="1">
    <citation type="submission" date="2019-12" db="EMBL/GenBank/DDBJ databases">
        <authorList>
            <person name="Alioto T."/>
            <person name="Alioto T."/>
            <person name="Gomez Garrido J."/>
        </authorList>
    </citation>
    <scope>NUCLEOTIDE SEQUENCE [LARGE SCALE GENOMIC DNA]</scope>
</reference>
<accession>A0A8S0SWE3</accession>
<comment type="caution">
    <text evidence="3">The sequence shown here is derived from an EMBL/GenBank/DDBJ whole genome shotgun (WGS) entry which is preliminary data.</text>
</comment>
<evidence type="ECO:0000313" key="4">
    <source>
        <dbReference type="Proteomes" id="UP000594638"/>
    </source>
</evidence>
<dbReference type="OrthoDB" id="1930826at2759"/>
<evidence type="ECO:0000313" key="3">
    <source>
        <dbReference type="EMBL" id="CAA2996624.1"/>
    </source>
</evidence>
<evidence type="ECO:0000256" key="1">
    <source>
        <dbReference type="SAM" id="MobiDB-lite"/>
    </source>
</evidence>
<dbReference type="Gramene" id="OE9A093791T1">
    <property type="protein sequence ID" value="OE9A093791C1"/>
    <property type="gene ID" value="OE9A093791"/>
</dbReference>
<protein>
    <recommendedName>
        <fullName evidence="2">AT3G52170-like helix-turn-helix domain-containing protein</fullName>
    </recommendedName>
</protein>
<dbReference type="InterPro" id="IPR058942">
    <property type="entry name" value="AT3G52170-like"/>
</dbReference>
<dbReference type="PANTHER" id="PTHR34568">
    <property type="entry name" value="RRM DOMAIN-CONTAINING PROTEIN"/>
    <property type="match status" value="1"/>
</dbReference>
<dbReference type="EMBL" id="CACTIH010005530">
    <property type="protein sequence ID" value="CAA2996624.1"/>
    <property type="molecule type" value="Genomic_DNA"/>
</dbReference>
<dbReference type="Proteomes" id="UP000594638">
    <property type="component" value="Unassembled WGS sequence"/>
</dbReference>
<dbReference type="AlphaFoldDB" id="A0A8S0SWE3"/>
<organism evidence="3 4">
    <name type="scientific">Olea europaea subsp. europaea</name>
    <dbReference type="NCBI Taxonomy" id="158383"/>
    <lineage>
        <taxon>Eukaryota</taxon>
        <taxon>Viridiplantae</taxon>
        <taxon>Streptophyta</taxon>
        <taxon>Embryophyta</taxon>
        <taxon>Tracheophyta</taxon>
        <taxon>Spermatophyta</taxon>
        <taxon>Magnoliopsida</taxon>
        <taxon>eudicotyledons</taxon>
        <taxon>Gunneridae</taxon>
        <taxon>Pentapetalae</taxon>
        <taxon>asterids</taxon>
        <taxon>lamiids</taxon>
        <taxon>Lamiales</taxon>
        <taxon>Oleaceae</taxon>
        <taxon>Oleeae</taxon>
        <taxon>Olea</taxon>
    </lineage>
</organism>
<evidence type="ECO:0000259" key="2">
    <source>
        <dbReference type="Pfam" id="PF25896"/>
    </source>
</evidence>
<dbReference type="PANTHER" id="PTHR34568:SF4">
    <property type="entry name" value="OS02G0638000 PROTEIN"/>
    <property type="match status" value="1"/>
</dbReference>
<gene>
    <name evidence="3" type="ORF">OLEA9_A093791</name>
</gene>
<dbReference type="Pfam" id="PF25896">
    <property type="entry name" value="HTH_AT3G52170"/>
    <property type="match status" value="1"/>
</dbReference>
<dbReference type="InterPro" id="IPR058941">
    <property type="entry name" value="HTH_AT3G52170-like"/>
</dbReference>
<feature type="region of interest" description="Disordered" evidence="1">
    <location>
        <begin position="116"/>
        <end position="149"/>
    </location>
</feature>
<sequence>MNAGKFPTASDARKEVGGSYYTIRQILQELEYNSKMSPIDIREATSKVNDTMKKNTSEEGMETSFSALDKSEGVAAHTHHLPLEAKCNWHSHREKPVNDTNDDTVSEDMLKFVGLRAKTEQQPSPDLGNSGRELYKEPTGDAESQGKSSVWKNLKSLVNNIIVGRRKF</sequence>
<feature type="domain" description="AT3G52170-like helix-turn-helix" evidence="2">
    <location>
        <begin position="1"/>
        <end position="32"/>
    </location>
</feature>
<proteinExistence type="predicted"/>
<keyword evidence="4" id="KW-1185">Reference proteome</keyword>